<keyword evidence="1" id="KW-0319">Glycerol metabolism</keyword>
<dbReference type="GO" id="GO:0003700">
    <property type="term" value="F:DNA-binding transcription factor activity"/>
    <property type="evidence" value="ECO:0007669"/>
    <property type="project" value="TreeGrafter"/>
</dbReference>
<dbReference type="KEGG" id="mne:D174_16880"/>
<dbReference type="PANTHER" id="PTHR30136:SF24">
    <property type="entry name" value="HTH-TYPE TRANSCRIPTIONAL REPRESSOR ALLR"/>
    <property type="match status" value="1"/>
</dbReference>
<evidence type="ECO:0000256" key="6">
    <source>
        <dbReference type="ARBA" id="ARBA00070406"/>
    </source>
</evidence>
<dbReference type="FunFam" id="1.10.10.10:FF:000056">
    <property type="entry name" value="IclR family transcriptional regulator"/>
    <property type="match status" value="1"/>
</dbReference>
<feature type="domain" description="HTH iclR-type" evidence="7">
    <location>
        <begin position="16"/>
        <end position="76"/>
    </location>
</feature>
<accession>V5XEN9</accession>
<evidence type="ECO:0000256" key="5">
    <source>
        <dbReference type="ARBA" id="ARBA00058938"/>
    </source>
</evidence>
<evidence type="ECO:0000256" key="2">
    <source>
        <dbReference type="ARBA" id="ARBA00023015"/>
    </source>
</evidence>
<dbReference type="InterPro" id="IPR036390">
    <property type="entry name" value="WH_DNA-bd_sf"/>
</dbReference>
<dbReference type="InterPro" id="IPR029016">
    <property type="entry name" value="GAF-like_dom_sf"/>
</dbReference>
<sequence>MDYSTTTMHPSVHDSPSILSKAFELLRAFNQTARVMTLSELARASDLPKSTVHRLLARLIELDVVEQSGHGYRLGVSLLKLSATTPVAGLRELAAPHLSALLNYTRHPVRLGILRGLDVVCVEKLSPRGPAAEPSEIGSRWPATCTALGKALLAHDDPEQLRARLSLGLPRMTPRSVSDVDDLLVQLRRTRANGLAYADGEARLGVACIAAPILVHPGSPRVVAALSVSFPSGTADFAKIEGAVRHSAGRLSADAATNIVSRERWLPVSPEE</sequence>
<dbReference type="PROSITE" id="PS51077">
    <property type="entry name" value="HTH_ICLR"/>
    <property type="match status" value="1"/>
</dbReference>
<evidence type="ECO:0000256" key="1">
    <source>
        <dbReference type="ARBA" id="ARBA00022798"/>
    </source>
</evidence>
<dbReference type="InterPro" id="IPR005471">
    <property type="entry name" value="Tscrpt_reg_IclR_N"/>
</dbReference>
<evidence type="ECO:0000256" key="3">
    <source>
        <dbReference type="ARBA" id="ARBA00023125"/>
    </source>
</evidence>
<dbReference type="Gene3D" id="1.10.10.10">
    <property type="entry name" value="Winged helix-like DNA-binding domain superfamily/Winged helix DNA-binding domain"/>
    <property type="match status" value="1"/>
</dbReference>
<dbReference type="GO" id="GO:0003677">
    <property type="term" value="F:DNA binding"/>
    <property type="evidence" value="ECO:0007669"/>
    <property type="project" value="UniProtKB-KW"/>
</dbReference>
<keyword evidence="2" id="KW-0805">Transcription regulation</keyword>
<proteinExistence type="predicted"/>
<keyword evidence="10" id="KW-1185">Reference proteome</keyword>
<dbReference type="GO" id="GO:0045892">
    <property type="term" value="P:negative regulation of DNA-templated transcription"/>
    <property type="evidence" value="ECO:0007669"/>
    <property type="project" value="TreeGrafter"/>
</dbReference>
<dbReference type="Proteomes" id="UP000018763">
    <property type="component" value="Chromosome"/>
</dbReference>
<dbReference type="GeneID" id="43451141"/>
<dbReference type="EMBL" id="CP006936">
    <property type="protein sequence ID" value="AHC26136.1"/>
    <property type="molecule type" value="Genomic_DNA"/>
</dbReference>
<feature type="domain" description="IclR-ED" evidence="8">
    <location>
        <begin position="70"/>
        <end position="265"/>
    </location>
</feature>
<dbReference type="Gene3D" id="3.30.450.40">
    <property type="match status" value="1"/>
</dbReference>
<dbReference type="AlphaFoldDB" id="V5XEN9"/>
<dbReference type="InterPro" id="IPR014757">
    <property type="entry name" value="Tscrpt_reg_IclR_C"/>
</dbReference>
<keyword evidence="4" id="KW-0804">Transcription</keyword>
<dbReference type="PROSITE" id="PS51078">
    <property type="entry name" value="ICLR_ED"/>
    <property type="match status" value="1"/>
</dbReference>
<name>V5XEN9_MYCNE</name>
<evidence type="ECO:0000259" key="8">
    <source>
        <dbReference type="PROSITE" id="PS51078"/>
    </source>
</evidence>
<reference evidence="9 10" key="1">
    <citation type="journal article" date="2014" name="Genome Announc.">
        <title>Complete Genome Sequence of Sterol-Transforming Mycobacterium neoaurum Strain VKM Ac-1815D.</title>
        <authorList>
            <person name="Shtratnikova V.Y."/>
            <person name="Bragin E.Y."/>
            <person name="Dovbnya D.V."/>
            <person name="Pekov Y.A."/>
            <person name="Schelkunov M.I."/>
            <person name="Strizhov N."/>
            <person name="Ivashina T.V."/>
            <person name="Ashapkin V.V."/>
            <person name="Donova M.V."/>
        </authorList>
    </citation>
    <scope>NUCLEOTIDE SEQUENCE [LARGE SCALE GENOMIC DNA]</scope>
    <source>
        <strain evidence="9 10">VKM Ac-1815D</strain>
    </source>
</reference>
<dbReference type="PANTHER" id="PTHR30136">
    <property type="entry name" value="HELIX-TURN-HELIX TRANSCRIPTIONAL REGULATOR, ICLR FAMILY"/>
    <property type="match status" value="1"/>
</dbReference>
<comment type="function">
    <text evidence="5">May be an activator protein for the gylABX operon.</text>
</comment>
<dbReference type="Pfam" id="PF01614">
    <property type="entry name" value="IclR_C"/>
    <property type="match status" value="1"/>
</dbReference>
<evidence type="ECO:0000313" key="9">
    <source>
        <dbReference type="EMBL" id="AHC26136.1"/>
    </source>
</evidence>
<evidence type="ECO:0000256" key="4">
    <source>
        <dbReference type="ARBA" id="ARBA00023163"/>
    </source>
</evidence>
<dbReference type="SUPFAM" id="SSF55781">
    <property type="entry name" value="GAF domain-like"/>
    <property type="match status" value="1"/>
</dbReference>
<dbReference type="Pfam" id="PF09339">
    <property type="entry name" value="HTH_IclR"/>
    <property type="match status" value="1"/>
</dbReference>
<evidence type="ECO:0000313" key="10">
    <source>
        <dbReference type="Proteomes" id="UP000018763"/>
    </source>
</evidence>
<dbReference type="SUPFAM" id="SSF46785">
    <property type="entry name" value="Winged helix' DNA-binding domain"/>
    <property type="match status" value="1"/>
</dbReference>
<keyword evidence="3" id="KW-0238">DNA-binding</keyword>
<dbReference type="InterPro" id="IPR050707">
    <property type="entry name" value="HTH_MetabolicPath_Reg"/>
</dbReference>
<organism evidence="9 10">
    <name type="scientific">Mycolicibacterium neoaurum VKM Ac-1815D</name>
    <dbReference type="NCBI Taxonomy" id="700508"/>
    <lineage>
        <taxon>Bacteria</taxon>
        <taxon>Bacillati</taxon>
        <taxon>Actinomycetota</taxon>
        <taxon>Actinomycetes</taxon>
        <taxon>Mycobacteriales</taxon>
        <taxon>Mycobacteriaceae</taxon>
        <taxon>Mycolicibacterium</taxon>
    </lineage>
</organism>
<gene>
    <name evidence="9" type="ORF">D174_16880</name>
</gene>
<dbReference type="SMART" id="SM00346">
    <property type="entry name" value="HTH_ICLR"/>
    <property type="match status" value="1"/>
</dbReference>
<protein>
    <recommendedName>
        <fullName evidence="6">Glycerol operon regulatory protein</fullName>
    </recommendedName>
</protein>
<evidence type="ECO:0000259" key="7">
    <source>
        <dbReference type="PROSITE" id="PS51077"/>
    </source>
</evidence>
<dbReference type="InterPro" id="IPR036388">
    <property type="entry name" value="WH-like_DNA-bd_sf"/>
</dbReference>
<dbReference type="eggNOG" id="COG1414">
    <property type="taxonomic scope" value="Bacteria"/>
</dbReference>
<dbReference type="RefSeq" id="WP_023985916.1">
    <property type="nucleotide sequence ID" value="NC_023036.2"/>
</dbReference>
<dbReference type="GO" id="GO:0006071">
    <property type="term" value="P:glycerol metabolic process"/>
    <property type="evidence" value="ECO:0007669"/>
    <property type="project" value="UniProtKB-KW"/>
</dbReference>